<gene>
    <name evidence="1" type="ORF">UFOVP222_39</name>
</gene>
<accession>A0A6J5TBE4</accession>
<protein>
    <submittedName>
        <fullName evidence="1">Uncharacterized protein</fullName>
    </submittedName>
</protein>
<name>A0A6J5TBE4_9CAUD</name>
<reference evidence="1" key="1">
    <citation type="submission" date="2020-05" db="EMBL/GenBank/DDBJ databases">
        <authorList>
            <person name="Chiriac C."/>
            <person name="Salcher M."/>
            <person name="Ghai R."/>
            <person name="Kavagutti S V."/>
        </authorList>
    </citation>
    <scope>NUCLEOTIDE SEQUENCE</scope>
</reference>
<organism evidence="1">
    <name type="scientific">uncultured Caudovirales phage</name>
    <dbReference type="NCBI Taxonomy" id="2100421"/>
    <lineage>
        <taxon>Viruses</taxon>
        <taxon>Duplodnaviria</taxon>
        <taxon>Heunggongvirae</taxon>
        <taxon>Uroviricota</taxon>
        <taxon>Caudoviricetes</taxon>
        <taxon>Peduoviridae</taxon>
        <taxon>Maltschvirus</taxon>
        <taxon>Maltschvirus maltsch</taxon>
    </lineage>
</organism>
<proteinExistence type="predicted"/>
<sequence length="172" mass="19988">MTEVSILNTPVLWVNAYLQEKLQDLGFETVPFFPSTPATINDLTDHFPTGGIMCTYDRMIRMRNKPFPHIKCEELLYYFYATAENSIINMVKVTEKVLRLLDREDESAEEINDWCREKGSILVDGQTLTPAFRFHGFKVFQLQEVRDILQFATAKTYGGNKMIIYYDYTMVG</sequence>
<dbReference type="EMBL" id="LR798269">
    <property type="protein sequence ID" value="CAB5219201.1"/>
    <property type="molecule type" value="Genomic_DNA"/>
</dbReference>
<evidence type="ECO:0000313" key="1">
    <source>
        <dbReference type="EMBL" id="CAB5219201.1"/>
    </source>
</evidence>